<name>A0ABQ3ZZS8_9ACTN</name>
<dbReference type="RefSeq" id="WP_239159396.1">
    <property type="nucleotide sequence ID" value="NZ_BAAATV010000012.1"/>
</dbReference>
<accession>A0ABQ3ZZS8</accession>
<protein>
    <submittedName>
        <fullName evidence="1">Streptomycin 6-kinase</fullName>
    </submittedName>
</protein>
<dbReference type="Pfam" id="PF04655">
    <property type="entry name" value="APH_6_hur"/>
    <property type="match status" value="1"/>
</dbReference>
<dbReference type="InterPro" id="IPR011009">
    <property type="entry name" value="Kinase-like_dom_sf"/>
</dbReference>
<evidence type="ECO:0000313" key="1">
    <source>
        <dbReference type="EMBL" id="GIE24101.1"/>
    </source>
</evidence>
<comment type="caution">
    <text evidence="1">The sequence shown here is derived from an EMBL/GenBank/DDBJ whole genome shotgun (WGS) entry which is preliminary data.</text>
</comment>
<dbReference type="EMBL" id="BOMN01000102">
    <property type="protein sequence ID" value="GIE24101.1"/>
    <property type="molecule type" value="Genomic_DNA"/>
</dbReference>
<dbReference type="Proteomes" id="UP000603200">
    <property type="component" value="Unassembled WGS sequence"/>
</dbReference>
<keyword evidence="2" id="KW-1185">Reference proteome</keyword>
<organism evidence="1 2">
    <name type="scientific">Winogradskya humida</name>
    <dbReference type="NCBI Taxonomy" id="113566"/>
    <lineage>
        <taxon>Bacteria</taxon>
        <taxon>Bacillati</taxon>
        <taxon>Actinomycetota</taxon>
        <taxon>Actinomycetes</taxon>
        <taxon>Micromonosporales</taxon>
        <taxon>Micromonosporaceae</taxon>
        <taxon>Winogradskya</taxon>
    </lineage>
</organism>
<dbReference type="InterPro" id="IPR006748">
    <property type="entry name" value="NH2Glyco/OHUrea_AB-resist_kin"/>
</dbReference>
<proteinExistence type="predicted"/>
<reference evidence="1 2" key="1">
    <citation type="submission" date="2021-01" db="EMBL/GenBank/DDBJ databases">
        <title>Whole genome shotgun sequence of Actinoplanes humidus NBRC 14915.</title>
        <authorList>
            <person name="Komaki H."/>
            <person name="Tamura T."/>
        </authorList>
    </citation>
    <scope>NUCLEOTIDE SEQUENCE [LARGE SCALE GENOMIC DNA]</scope>
    <source>
        <strain evidence="1 2">NBRC 14915</strain>
    </source>
</reference>
<evidence type="ECO:0000313" key="2">
    <source>
        <dbReference type="Proteomes" id="UP000603200"/>
    </source>
</evidence>
<gene>
    <name evidence="1" type="ORF">Ahu01nite_072030</name>
</gene>
<dbReference type="SUPFAM" id="SSF56112">
    <property type="entry name" value="Protein kinase-like (PK-like)"/>
    <property type="match status" value="1"/>
</dbReference>
<sequence>MRIPDVVQAKARSVGAASWLSSLPSLVTSLSAEWDFSVGPAYEDATEAFVAPATLGDGTPAVLKLLVPRRGTAAQDEITVLRLAGGSGLARLLRSDVERSALLLERLGPSMASGSLPPAARLAILTDLAQRVWRPASGLRTGAEKGVWLREHIVRRWEEVGRPCSARTVHHALACADRRIAAHDDARAVLVHGDVHQWNALQAGDGWKLVDPDGLLAEPEYDLGVLMREDPVELMHTDPWDRAHWLAARTGLNATAIWEWGVVERVSTGLLAVSIGLQPIGDQMLAAADAISALDQTRLP</sequence>
<dbReference type="Gene3D" id="1.10.510.10">
    <property type="entry name" value="Transferase(Phosphotransferase) domain 1"/>
    <property type="match status" value="1"/>
</dbReference>